<dbReference type="InterPro" id="IPR018219">
    <property type="entry name" value="Tpx_CS"/>
</dbReference>
<dbReference type="PROSITE" id="PS01265">
    <property type="entry name" value="TPX"/>
    <property type="match status" value="1"/>
</dbReference>
<dbReference type="PANTHER" id="PTHR43110:SF1">
    <property type="entry name" value="THIOL PEROXIDASE"/>
    <property type="match status" value="1"/>
</dbReference>
<feature type="domain" description="Thioredoxin" evidence="7">
    <location>
        <begin position="27"/>
        <end position="176"/>
    </location>
</feature>
<reference evidence="9" key="1">
    <citation type="submission" date="2016-05" db="EMBL/GenBank/DDBJ databases">
        <title>Paenibacillus oryzae. sp. nov., isolated from the rice root.</title>
        <authorList>
            <person name="Zhang J."/>
            <person name="Zhang X."/>
        </authorList>
    </citation>
    <scope>NUCLEOTIDE SEQUENCE [LARGE SCALE GENOMIC DNA]</scope>
    <source>
        <strain evidence="9">KCTC13222</strain>
    </source>
</reference>
<dbReference type="GO" id="GO:0008379">
    <property type="term" value="F:thioredoxin peroxidase activity"/>
    <property type="evidence" value="ECO:0007669"/>
    <property type="project" value="UniProtKB-UniRule"/>
</dbReference>
<dbReference type="OrthoDB" id="9781543at2"/>
<dbReference type="AlphaFoldDB" id="A0A1C1A5T3"/>
<evidence type="ECO:0000256" key="6">
    <source>
        <dbReference type="HAMAP-Rule" id="MF_00269"/>
    </source>
</evidence>
<comment type="catalytic activity">
    <reaction evidence="6">
        <text>a hydroperoxide + [thioredoxin]-dithiol = an alcohol + [thioredoxin]-disulfide + H2O</text>
        <dbReference type="Rhea" id="RHEA:62620"/>
        <dbReference type="Rhea" id="RHEA-COMP:10698"/>
        <dbReference type="Rhea" id="RHEA-COMP:10700"/>
        <dbReference type="ChEBI" id="CHEBI:15377"/>
        <dbReference type="ChEBI" id="CHEBI:29950"/>
        <dbReference type="ChEBI" id="CHEBI:30879"/>
        <dbReference type="ChEBI" id="CHEBI:35924"/>
        <dbReference type="ChEBI" id="CHEBI:50058"/>
        <dbReference type="EC" id="1.11.1.24"/>
    </reaction>
</comment>
<evidence type="ECO:0000256" key="4">
    <source>
        <dbReference type="ARBA" id="ARBA00023157"/>
    </source>
</evidence>
<comment type="similarity">
    <text evidence="6">Belongs to the peroxiredoxin family. Tpx subfamily.</text>
</comment>
<evidence type="ECO:0000256" key="2">
    <source>
        <dbReference type="ARBA" id="ARBA00022862"/>
    </source>
</evidence>
<dbReference type="Gene3D" id="3.40.30.10">
    <property type="entry name" value="Glutaredoxin"/>
    <property type="match status" value="1"/>
</dbReference>
<comment type="caution">
    <text evidence="6">Lacks conserved residue(s) required for the propagation of feature annotation.</text>
</comment>
<dbReference type="InterPro" id="IPR002065">
    <property type="entry name" value="TPX"/>
</dbReference>
<comment type="caution">
    <text evidence="8">The sequence shown here is derived from an EMBL/GenBank/DDBJ whole genome shotgun (WGS) entry which is preliminary data.</text>
</comment>
<keyword evidence="4" id="KW-1015">Disulfide bond</keyword>
<evidence type="ECO:0000313" key="8">
    <source>
        <dbReference type="EMBL" id="OCT15851.1"/>
    </source>
</evidence>
<dbReference type="InterPro" id="IPR036249">
    <property type="entry name" value="Thioredoxin-like_sf"/>
</dbReference>
<dbReference type="Proteomes" id="UP000093309">
    <property type="component" value="Unassembled WGS sequence"/>
</dbReference>
<dbReference type="NCBIfam" id="NF001808">
    <property type="entry name" value="PRK00522.1"/>
    <property type="match status" value="1"/>
</dbReference>
<keyword evidence="9" id="KW-1185">Reference proteome</keyword>
<keyword evidence="2 6" id="KW-0049">Antioxidant</keyword>
<dbReference type="EMBL" id="LYPC01000012">
    <property type="protein sequence ID" value="OCT15851.1"/>
    <property type="molecule type" value="Genomic_DNA"/>
</dbReference>
<dbReference type="Pfam" id="PF08534">
    <property type="entry name" value="Redoxin"/>
    <property type="match status" value="1"/>
</dbReference>
<dbReference type="SUPFAM" id="SSF52833">
    <property type="entry name" value="Thioredoxin-like"/>
    <property type="match status" value="1"/>
</dbReference>
<evidence type="ECO:0000256" key="3">
    <source>
        <dbReference type="ARBA" id="ARBA00023002"/>
    </source>
</evidence>
<dbReference type="InterPro" id="IPR013766">
    <property type="entry name" value="Thioredoxin_domain"/>
</dbReference>
<accession>A0A1C1A5T3</accession>
<proteinExistence type="inferred from homology"/>
<name>A0A1C1A5T3_9BACL</name>
<keyword evidence="5 6" id="KW-0676">Redox-active center</keyword>
<organism evidence="8 9">
    <name type="scientific">Paenibacillus pectinilyticus</name>
    <dbReference type="NCBI Taxonomy" id="512399"/>
    <lineage>
        <taxon>Bacteria</taxon>
        <taxon>Bacillati</taxon>
        <taxon>Bacillota</taxon>
        <taxon>Bacilli</taxon>
        <taxon>Bacillales</taxon>
        <taxon>Paenibacillaceae</taxon>
        <taxon>Paenibacillus</taxon>
    </lineage>
</organism>
<dbReference type="EC" id="1.11.1.24" evidence="6"/>
<dbReference type="RefSeq" id="WP_065851356.1">
    <property type="nucleotide sequence ID" value="NZ_LYPC01000012.1"/>
</dbReference>
<dbReference type="CDD" id="cd03014">
    <property type="entry name" value="PRX_Atyp2cys"/>
    <property type="match status" value="1"/>
</dbReference>
<comment type="function">
    <text evidence="6">Thiol-specific peroxidase that catalyzes the reduction of hydrogen peroxide and organic hydroperoxides to water and alcohols, respectively. Plays a role in cell protection against oxidative stress by detoxifying peroxides.</text>
</comment>
<protein>
    <recommendedName>
        <fullName evidence="6">Thiol peroxidase</fullName>
        <shortName evidence="6">Tpx</shortName>
        <ecNumber evidence="6">1.11.1.24</ecNumber>
    </recommendedName>
    <alternativeName>
        <fullName evidence="6">Peroxiredoxin tpx</fullName>
        <shortName evidence="6">Prx</shortName>
    </alternativeName>
    <alternativeName>
        <fullName evidence="6">Thioredoxin peroxidase</fullName>
    </alternativeName>
    <alternativeName>
        <fullName evidence="6">Thioredoxin-dependent peroxiredoxin</fullName>
    </alternativeName>
</protein>
<feature type="active site" description="Cysteine sulfenic acid (-SOH) intermediate" evidence="6">
    <location>
        <position position="69"/>
    </location>
</feature>
<dbReference type="PROSITE" id="PS51352">
    <property type="entry name" value="THIOREDOXIN_2"/>
    <property type="match status" value="1"/>
</dbReference>
<keyword evidence="1 6" id="KW-0575">Peroxidase</keyword>
<evidence type="ECO:0000259" key="7">
    <source>
        <dbReference type="PROSITE" id="PS51352"/>
    </source>
</evidence>
<dbReference type="PANTHER" id="PTHR43110">
    <property type="entry name" value="THIOL PEROXIDASE"/>
    <property type="match status" value="1"/>
</dbReference>
<gene>
    <name evidence="6" type="primary">tpx</name>
    <name evidence="8" type="ORF">A8709_09500</name>
</gene>
<keyword evidence="3 6" id="KW-0560">Oxidoreductase</keyword>
<dbReference type="InterPro" id="IPR050455">
    <property type="entry name" value="Tpx_Peroxidase_subfamily"/>
</dbReference>
<sequence length="176" mass="19269">MTQTHLQERTGVATVGGNPITLLGPEIKVGDQAPDFKVNKDLMTEVSLADYAGKVKLISVVPSVDTGTCDAQTRRFNVEADKLGDDVVILTISVDLPFAQSRFCGAAGIDKVITLSDYKNRSFGQAYGVLIKEIQLDQRAIFIVDANDTVRYVEYLTEMKDHPDYDAALSALRELV</sequence>
<evidence type="ECO:0000313" key="9">
    <source>
        <dbReference type="Proteomes" id="UP000093309"/>
    </source>
</evidence>
<dbReference type="HAMAP" id="MF_00269">
    <property type="entry name" value="Tpx"/>
    <property type="match status" value="1"/>
</dbReference>
<evidence type="ECO:0000256" key="5">
    <source>
        <dbReference type="ARBA" id="ARBA00023284"/>
    </source>
</evidence>
<dbReference type="STRING" id="512399.A8709_09500"/>
<comment type="subunit">
    <text evidence="6">Homodimer.</text>
</comment>
<dbReference type="InterPro" id="IPR013740">
    <property type="entry name" value="Redoxin"/>
</dbReference>
<evidence type="ECO:0000256" key="1">
    <source>
        <dbReference type="ARBA" id="ARBA00022559"/>
    </source>
</evidence>